<evidence type="ECO:0000313" key="2">
    <source>
        <dbReference type="EMBL" id="CEK62387.1"/>
    </source>
</evidence>
<dbReference type="AlphaFoldDB" id="A0A0B6Z1T9"/>
<name>A0A0B6Z1T9_9EUPU</name>
<feature type="region of interest" description="Disordered" evidence="1">
    <location>
        <begin position="1"/>
        <end position="44"/>
    </location>
</feature>
<proteinExistence type="predicted"/>
<feature type="non-terminal residue" evidence="2">
    <location>
        <position position="1"/>
    </location>
</feature>
<gene>
    <name evidence="2" type="primary">ORF45044</name>
</gene>
<sequence length="155" mass="16975">PPYSECDHPITAESFCSDTEDESSESETWPAGIDNTGYVGDTDGVDGEPVIQLAVIPSSTIRSIDVTSVTSGLCLRNYNGVRTDENRSFDNVSEEDDDKDIESASTSVSVDSSRIVDEEDNKIHQQHMTVIDEDSDSECILNENNVEDVCDDDDD</sequence>
<feature type="region of interest" description="Disordered" evidence="1">
    <location>
        <begin position="83"/>
        <end position="155"/>
    </location>
</feature>
<feature type="non-terminal residue" evidence="2">
    <location>
        <position position="155"/>
    </location>
</feature>
<reference evidence="2" key="1">
    <citation type="submission" date="2014-12" db="EMBL/GenBank/DDBJ databases">
        <title>Insight into the proteome of Arion vulgaris.</title>
        <authorList>
            <person name="Aradska J."/>
            <person name="Bulat T."/>
            <person name="Smidak R."/>
            <person name="Sarate P."/>
            <person name="Gangsoo J."/>
            <person name="Sialana F."/>
            <person name="Bilban M."/>
            <person name="Lubec G."/>
        </authorList>
    </citation>
    <scope>NUCLEOTIDE SEQUENCE</scope>
    <source>
        <tissue evidence="2">Skin</tissue>
    </source>
</reference>
<feature type="compositionally biased region" description="Low complexity" evidence="1">
    <location>
        <begin position="103"/>
        <end position="113"/>
    </location>
</feature>
<organism evidence="2">
    <name type="scientific">Arion vulgaris</name>
    <dbReference type="NCBI Taxonomy" id="1028688"/>
    <lineage>
        <taxon>Eukaryota</taxon>
        <taxon>Metazoa</taxon>
        <taxon>Spiralia</taxon>
        <taxon>Lophotrochozoa</taxon>
        <taxon>Mollusca</taxon>
        <taxon>Gastropoda</taxon>
        <taxon>Heterobranchia</taxon>
        <taxon>Euthyneura</taxon>
        <taxon>Panpulmonata</taxon>
        <taxon>Eupulmonata</taxon>
        <taxon>Stylommatophora</taxon>
        <taxon>Helicina</taxon>
        <taxon>Arionoidea</taxon>
        <taxon>Arionidae</taxon>
        <taxon>Arion</taxon>
    </lineage>
</organism>
<dbReference type="EMBL" id="HACG01015522">
    <property type="protein sequence ID" value="CEK62387.1"/>
    <property type="molecule type" value="Transcribed_RNA"/>
</dbReference>
<feature type="compositionally biased region" description="Acidic residues" evidence="1">
    <location>
        <begin position="145"/>
        <end position="155"/>
    </location>
</feature>
<accession>A0A0B6Z1T9</accession>
<evidence type="ECO:0000256" key="1">
    <source>
        <dbReference type="SAM" id="MobiDB-lite"/>
    </source>
</evidence>
<protein>
    <submittedName>
        <fullName evidence="2">Uncharacterized protein</fullName>
    </submittedName>
</protein>
<feature type="compositionally biased region" description="Basic and acidic residues" evidence="1">
    <location>
        <begin position="1"/>
        <end position="10"/>
    </location>
</feature>